<gene>
    <name evidence="1" type="ORF">BDV39DRAFT_196972</name>
</gene>
<organism evidence="1 2">
    <name type="scientific">Aspergillus sergii</name>
    <dbReference type="NCBI Taxonomy" id="1034303"/>
    <lineage>
        <taxon>Eukaryota</taxon>
        <taxon>Fungi</taxon>
        <taxon>Dikarya</taxon>
        <taxon>Ascomycota</taxon>
        <taxon>Pezizomycotina</taxon>
        <taxon>Eurotiomycetes</taxon>
        <taxon>Eurotiomycetidae</taxon>
        <taxon>Eurotiales</taxon>
        <taxon>Aspergillaceae</taxon>
        <taxon>Aspergillus</taxon>
        <taxon>Aspergillus subgen. Circumdati</taxon>
    </lineage>
</organism>
<accession>A0A5N6WNE0</accession>
<dbReference type="AlphaFoldDB" id="A0A5N6WNE0"/>
<protein>
    <submittedName>
        <fullName evidence="1">Uncharacterized protein</fullName>
    </submittedName>
</protein>
<reference evidence="2" key="1">
    <citation type="submission" date="2019-04" db="EMBL/GenBank/DDBJ databases">
        <title>Friends and foes A comparative genomics studyof 23 Aspergillus species from section Flavi.</title>
        <authorList>
            <consortium name="DOE Joint Genome Institute"/>
            <person name="Kjaerbolling I."/>
            <person name="Vesth T."/>
            <person name="Frisvad J.C."/>
            <person name="Nybo J.L."/>
            <person name="Theobald S."/>
            <person name="Kildgaard S."/>
            <person name="Isbrandt T."/>
            <person name="Kuo A."/>
            <person name="Sato A."/>
            <person name="Lyhne E.K."/>
            <person name="Kogle M.E."/>
            <person name="Wiebenga A."/>
            <person name="Kun R.S."/>
            <person name="Lubbers R.J."/>
            <person name="Makela M.R."/>
            <person name="Barry K."/>
            <person name="Chovatia M."/>
            <person name="Clum A."/>
            <person name="Daum C."/>
            <person name="Haridas S."/>
            <person name="He G."/>
            <person name="LaButti K."/>
            <person name="Lipzen A."/>
            <person name="Mondo S."/>
            <person name="Riley R."/>
            <person name="Salamov A."/>
            <person name="Simmons B.A."/>
            <person name="Magnuson J.K."/>
            <person name="Henrissat B."/>
            <person name="Mortensen U.H."/>
            <person name="Larsen T.O."/>
            <person name="Devries R.P."/>
            <person name="Grigoriev I.V."/>
            <person name="Machida M."/>
            <person name="Baker S.E."/>
            <person name="Andersen M.R."/>
        </authorList>
    </citation>
    <scope>NUCLEOTIDE SEQUENCE [LARGE SCALE GENOMIC DNA]</scope>
    <source>
        <strain evidence="2">CBS 130017</strain>
    </source>
</reference>
<keyword evidence="2" id="KW-1185">Reference proteome</keyword>
<dbReference type="Proteomes" id="UP000325945">
    <property type="component" value="Unassembled WGS sequence"/>
</dbReference>
<proteinExistence type="predicted"/>
<name>A0A5N6WNE0_9EURO</name>
<dbReference type="EMBL" id="ML741851">
    <property type="protein sequence ID" value="KAE8322202.1"/>
    <property type="molecule type" value="Genomic_DNA"/>
</dbReference>
<sequence>MAQILRFRSHVGLGIEVDIAPLPNIFTNHELCNEVSLEICVIPVGLAPTDHLENYKAQLDIVKTLKPDGWSIDQAVEFFTATLAINAELGLQGMVSHEMHKNRAFFTLHATAARLLDQGDDDKDLLRTIIPRKQAIQSIIHRRSSPITFVLEYGPFPYHPFGAAARFSDVADSEGRRLQTLFETFAYEASSS</sequence>
<evidence type="ECO:0000313" key="1">
    <source>
        <dbReference type="EMBL" id="KAE8322202.1"/>
    </source>
</evidence>
<evidence type="ECO:0000313" key="2">
    <source>
        <dbReference type="Proteomes" id="UP000325945"/>
    </source>
</evidence>